<feature type="transmembrane region" description="Helical" evidence="1">
    <location>
        <begin position="385"/>
        <end position="406"/>
    </location>
</feature>
<feature type="transmembrane region" description="Helical" evidence="1">
    <location>
        <begin position="427"/>
        <end position="450"/>
    </location>
</feature>
<dbReference type="GO" id="GO:0042910">
    <property type="term" value="F:xenobiotic transmembrane transporter activity"/>
    <property type="evidence" value="ECO:0007669"/>
    <property type="project" value="TreeGrafter"/>
</dbReference>
<dbReference type="InterPro" id="IPR001036">
    <property type="entry name" value="Acrflvin-R"/>
</dbReference>
<proteinExistence type="predicted"/>
<gene>
    <name evidence="2" type="ordered locus">Halha_1576</name>
</gene>
<dbReference type="STRING" id="748449.Halha_1576"/>
<sequence>MMKLSDFSVERPVTVVMMVLLVLLLGTVSLTKLPVDLLPKLDLPYAVVMTNYSGAAPKQIEETVTKPIEEAIATVDNVKNIISISNPGSSLVIVEFDWGTDLNFATLDMRENISLVERMLPDDVGNPRVLKFDPTQMPIMRIGMSGDGSLENLKAIGKDVFKPTLERIPGVASVSVLGGLTREIQINVDQERLMAYGLTLNQISSSLRQSNLNLSGGSITRGNKNLLLKTVGEFNSIDQIRNLELLTPQGAKISLKHVAKIIDTHKEIDQYTYLNGKRSIGLSIQKQSGANTVEVAKAVKKELANLKKQVNTDIQLEIVQDQAEFIAKAVNSVKKNGLIGAGLAMLVLFLFLRDIRSTFIIGTAIPISVVVAFTLMYFADLTLNLMTLGGVALGIGMLVDNAIVVLENIYRHRQENESRLAAAKKGTAEVGTAIMASTLTTAAVFLPIVYIEGLASQLFGSLALTVTFSLVASLLVALTLIPMLSSKLLTVKDKFTDAEQEFEFGAITQWYQNLLKGALRLRYLIVALTIVIIVGFGLGVYTEVIPLKSEFIPKTDQGAFTINIDLAQGKKVAKTKQIVKQVEAYVQKIPEVDVTYSSAGGSGGMMSSGSSGTGQILVKLVDQSRRTRSTSQIVERLRNKVTNIVGAEIKITPQTSIMGGGGGGRSPIEVMIQGPSIKKLTSIAHDIEKEVKEVSGTRNVKVSISKSRPEAQVKLKRDLAKELGFNIAAVAKTIKTAVKGQVVTKYQESGEEVDVRLQLRDQEANNLSELKELNVTSRTGITVPLAQIAKVRLTNGLTSIERENQQRIVRVQTSYYGKSLSEVQQGIKKRVSKLDIPAGYTIEYGGQVKDMRQSFGDLGFALVLAVILVYMVIASQFESLIHPLTIMFTVPLSLIGAVLGLVLTGNPLSVPGIIGMIMLAGIVVNNAIVMIDYINTRRKTESREEAILKAGPIRLRPIMMTTLTTVLGLVPIGLGIGEGSEVQQPMAIVVIAGLLFATILTLVVLPAIYSVVDDISKTLKGFIKRLLHGQQENTIEA</sequence>
<dbReference type="Gene3D" id="3.30.2090.10">
    <property type="entry name" value="Multidrug efflux transporter AcrB TolC docking domain, DN and DC subdomains"/>
    <property type="match status" value="2"/>
</dbReference>
<evidence type="ECO:0000256" key="1">
    <source>
        <dbReference type="SAM" id="Phobius"/>
    </source>
</evidence>
<dbReference type="AlphaFoldDB" id="L0KAW6"/>
<dbReference type="HOGENOM" id="CLU_002755_1_2_9"/>
<feature type="transmembrane region" description="Helical" evidence="1">
    <location>
        <begin position="955"/>
        <end position="974"/>
    </location>
</feature>
<dbReference type="EMBL" id="CP003359">
    <property type="protein sequence ID" value="AGB41514.1"/>
    <property type="molecule type" value="Genomic_DNA"/>
</dbReference>
<dbReference type="Pfam" id="PF00873">
    <property type="entry name" value="ACR_tran"/>
    <property type="match status" value="1"/>
</dbReference>
<dbReference type="GO" id="GO:0005886">
    <property type="term" value="C:plasma membrane"/>
    <property type="evidence" value="ECO:0007669"/>
    <property type="project" value="TreeGrafter"/>
</dbReference>
<keyword evidence="1" id="KW-0812">Transmembrane</keyword>
<dbReference type="Gene3D" id="3.30.70.1430">
    <property type="entry name" value="Multidrug efflux transporter AcrB pore domain"/>
    <property type="match status" value="2"/>
</dbReference>
<keyword evidence="1" id="KW-0472">Membrane</keyword>
<feature type="transmembrane region" description="Helical" evidence="1">
    <location>
        <begin position="986"/>
        <end position="1012"/>
    </location>
</feature>
<organism evidence="2 3">
    <name type="scientific">Halobacteroides halobius (strain ATCC 35273 / DSM 5150 / MD-1)</name>
    <dbReference type="NCBI Taxonomy" id="748449"/>
    <lineage>
        <taxon>Bacteria</taxon>
        <taxon>Bacillati</taxon>
        <taxon>Bacillota</taxon>
        <taxon>Clostridia</taxon>
        <taxon>Halanaerobiales</taxon>
        <taxon>Halobacteroidaceae</taxon>
        <taxon>Halobacteroides</taxon>
    </lineage>
</organism>
<dbReference type="PRINTS" id="PR00702">
    <property type="entry name" value="ACRIFLAVINRP"/>
</dbReference>
<feature type="transmembrane region" description="Helical" evidence="1">
    <location>
        <begin position="884"/>
        <end position="904"/>
    </location>
</feature>
<dbReference type="Gene3D" id="1.20.1640.10">
    <property type="entry name" value="Multidrug efflux transporter AcrB transmembrane domain"/>
    <property type="match status" value="2"/>
</dbReference>
<keyword evidence="1" id="KW-1133">Transmembrane helix</keyword>
<evidence type="ECO:0000313" key="2">
    <source>
        <dbReference type="EMBL" id="AGB41514.1"/>
    </source>
</evidence>
<feature type="transmembrane region" description="Helical" evidence="1">
    <location>
        <begin position="462"/>
        <end position="484"/>
    </location>
</feature>
<dbReference type="Proteomes" id="UP000010880">
    <property type="component" value="Chromosome"/>
</dbReference>
<protein>
    <submittedName>
        <fullName evidence="2">Cation/multidrug efflux pump</fullName>
    </submittedName>
</protein>
<feature type="transmembrane region" description="Helical" evidence="1">
    <location>
        <begin position="336"/>
        <end position="352"/>
    </location>
</feature>
<feature type="transmembrane region" description="Helical" evidence="1">
    <location>
        <begin position="521"/>
        <end position="541"/>
    </location>
</feature>
<dbReference type="eggNOG" id="COG0841">
    <property type="taxonomic scope" value="Bacteria"/>
</dbReference>
<feature type="transmembrane region" description="Helical" evidence="1">
    <location>
        <begin position="858"/>
        <end position="877"/>
    </location>
</feature>
<accession>L0KAW6</accession>
<dbReference type="SUPFAM" id="SSF82714">
    <property type="entry name" value="Multidrug efflux transporter AcrB TolC docking domain, DN and DC subdomains"/>
    <property type="match status" value="2"/>
</dbReference>
<dbReference type="PANTHER" id="PTHR32063">
    <property type="match status" value="1"/>
</dbReference>
<dbReference type="PATRIC" id="fig|748449.3.peg.1527"/>
<dbReference type="PANTHER" id="PTHR32063:SF0">
    <property type="entry name" value="SWARMING MOTILITY PROTEIN SWRC"/>
    <property type="match status" value="1"/>
</dbReference>
<dbReference type="InterPro" id="IPR027463">
    <property type="entry name" value="AcrB_DN_DC_subdom"/>
</dbReference>
<dbReference type="Gene3D" id="3.30.70.1440">
    <property type="entry name" value="Multidrug efflux transporter AcrB pore domain"/>
    <property type="match status" value="1"/>
</dbReference>
<dbReference type="Gene3D" id="3.30.70.1320">
    <property type="entry name" value="Multidrug efflux transporter AcrB pore domain like"/>
    <property type="match status" value="1"/>
</dbReference>
<keyword evidence="3" id="KW-1185">Reference proteome</keyword>
<feature type="transmembrane region" description="Helical" evidence="1">
    <location>
        <begin position="910"/>
        <end position="934"/>
    </location>
</feature>
<feature type="transmembrane region" description="Helical" evidence="1">
    <location>
        <begin position="359"/>
        <end position="379"/>
    </location>
</feature>
<dbReference type="RefSeq" id="WP_015327232.1">
    <property type="nucleotide sequence ID" value="NC_019978.1"/>
</dbReference>
<evidence type="ECO:0000313" key="3">
    <source>
        <dbReference type="Proteomes" id="UP000010880"/>
    </source>
</evidence>
<dbReference type="SUPFAM" id="SSF82693">
    <property type="entry name" value="Multidrug efflux transporter AcrB pore domain, PN1, PN2, PC1 and PC2 subdomains"/>
    <property type="match status" value="3"/>
</dbReference>
<reference evidence="3" key="1">
    <citation type="submission" date="2012-02" db="EMBL/GenBank/DDBJ databases">
        <title>The complete genome of Halobacteroides halobius DSM 5150.</title>
        <authorList>
            <person name="Lucas S."/>
            <person name="Copeland A."/>
            <person name="Lapidus A."/>
            <person name="Glavina del Rio T."/>
            <person name="Dalin E."/>
            <person name="Tice H."/>
            <person name="Bruce D."/>
            <person name="Goodwin L."/>
            <person name="Pitluck S."/>
            <person name="Peters L."/>
            <person name="Mikhailova N."/>
            <person name="Gu W."/>
            <person name="Kyrpides N."/>
            <person name="Mavromatis K."/>
            <person name="Ivanova N."/>
            <person name="Brettin T."/>
            <person name="Detter J.C."/>
            <person name="Han C."/>
            <person name="Larimer F."/>
            <person name="Land M."/>
            <person name="Hauser L."/>
            <person name="Markowitz V."/>
            <person name="Cheng J.-F."/>
            <person name="Hugenholtz P."/>
            <person name="Woyke T."/>
            <person name="Wu D."/>
            <person name="Tindall B."/>
            <person name="Pomrenke H."/>
            <person name="Brambilla E."/>
            <person name="Klenk H.-P."/>
            <person name="Eisen J.A."/>
        </authorList>
    </citation>
    <scope>NUCLEOTIDE SEQUENCE [LARGE SCALE GENOMIC DNA]</scope>
    <source>
        <strain evidence="3">ATCC 35273 / DSM 5150 / MD-1</strain>
    </source>
</reference>
<dbReference type="SUPFAM" id="SSF82866">
    <property type="entry name" value="Multidrug efflux transporter AcrB transmembrane domain"/>
    <property type="match status" value="2"/>
</dbReference>
<name>L0KAW6_HALHC</name>
<dbReference type="KEGG" id="hhl:Halha_1576"/>